<feature type="signal peptide" evidence="1">
    <location>
        <begin position="1"/>
        <end position="20"/>
    </location>
</feature>
<accession>A0ABS5VSH6</accession>
<feature type="chain" id="PRO_5046347263" description="Lipocalin-like domain-containing protein" evidence="1">
    <location>
        <begin position="21"/>
        <end position="154"/>
    </location>
</feature>
<comment type="caution">
    <text evidence="2">The sequence shown here is derived from an EMBL/GenBank/DDBJ whole genome shotgun (WGS) entry which is preliminary data.</text>
</comment>
<keyword evidence="1" id="KW-0732">Signal</keyword>
<evidence type="ECO:0000313" key="2">
    <source>
        <dbReference type="EMBL" id="MBT1703790.1"/>
    </source>
</evidence>
<dbReference type="PROSITE" id="PS51257">
    <property type="entry name" value="PROKAR_LIPOPROTEIN"/>
    <property type="match status" value="1"/>
</dbReference>
<evidence type="ECO:0008006" key="4">
    <source>
        <dbReference type="Google" id="ProtNLM"/>
    </source>
</evidence>
<name>A0ABS5VSH6_9BACT</name>
<dbReference type="RefSeq" id="WP_254153752.1">
    <property type="nucleotide sequence ID" value="NZ_JAHESD010000020.1"/>
</dbReference>
<dbReference type="Proteomes" id="UP000772618">
    <property type="component" value="Unassembled WGS sequence"/>
</dbReference>
<sequence>MKSLVVTIRSLFISLFIVLAGCSSEDDKNDLVNNEIFKKLKGTWQATLIEKDNITQNTSEHFILGISESKVQERLSYTIENNSYNSIWPSNIGMFFLHSQRPSGSMTRDDGVVIDYSIAEKSLIMYFRHSDSAEGGRVKGIGGNWKFTFIRVGD</sequence>
<evidence type="ECO:0000313" key="3">
    <source>
        <dbReference type="Proteomes" id="UP000772618"/>
    </source>
</evidence>
<dbReference type="EMBL" id="JAHESD010000020">
    <property type="protein sequence ID" value="MBT1703790.1"/>
    <property type="molecule type" value="Genomic_DNA"/>
</dbReference>
<keyword evidence="3" id="KW-1185">Reference proteome</keyword>
<evidence type="ECO:0000256" key="1">
    <source>
        <dbReference type="SAM" id="SignalP"/>
    </source>
</evidence>
<protein>
    <recommendedName>
        <fullName evidence="4">Lipocalin-like domain-containing protein</fullName>
    </recommendedName>
</protein>
<proteinExistence type="predicted"/>
<organism evidence="2 3">
    <name type="scientific">Chryseosolibacter indicus</name>
    <dbReference type="NCBI Taxonomy" id="2782351"/>
    <lineage>
        <taxon>Bacteria</taxon>
        <taxon>Pseudomonadati</taxon>
        <taxon>Bacteroidota</taxon>
        <taxon>Cytophagia</taxon>
        <taxon>Cytophagales</taxon>
        <taxon>Chryseotaleaceae</taxon>
        <taxon>Chryseosolibacter</taxon>
    </lineage>
</organism>
<reference evidence="2 3" key="1">
    <citation type="submission" date="2021-05" db="EMBL/GenBank/DDBJ databases">
        <title>A Polyphasic approach of four new species of the genus Ohtaekwangia: Ohtaekwangia histidinii sp. nov., Ohtaekwangia cretensis sp. nov., Ohtaekwangia indiensis sp. nov., Ohtaekwangia reichenbachii sp. nov. from diverse environment.</title>
        <authorList>
            <person name="Octaviana S."/>
        </authorList>
    </citation>
    <scope>NUCLEOTIDE SEQUENCE [LARGE SCALE GENOMIC DNA]</scope>
    <source>
        <strain evidence="2 3">PWU20</strain>
    </source>
</reference>
<gene>
    <name evidence="2" type="ORF">KK060_10895</name>
</gene>